<dbReference type="RefSeq" id="WP_268757345.1">
    <property type="nucleotide sequence ID" value="NZ_CP113836.1"/>
</dbReference>
<gene>
    <name evidence="1" type="ORF">ORV05_05385</name>
</gene>
<sequence length="114" mass="12166">MSSIHHTAHTLGRGFRIESLPGRLVLDRDPRTGQSHTLTSAGQLAVLDAVNGYIDSLDAEQLARIELLAHHPDSALVHVDAHGAKVATVPHDEERLAAALAEVVKARGMTEDAP</sequence>
<accession>A0ABY7B7I5</accession>
<keyword evidence="2" id="KW-1185">Reference proteome</keyword>
<proteinExistence type="predicted"/>
<evidence type="ECO:0000313" key="2">
    <source>
        <dbReference type="Proteomes" id="UP001163203"/>
    </source>
</evidence>
<reference evidence="1" key="1">
    <citation type="submission" date="2022-11" db="EMBL/GenBank/DDBJ databases">
        <authorList>
            <person name="Mo P."/>
        </authorList>
    </citation>
    <scope>NUCLEOTIDE SEQUENCE</scope>
    <source>
        <strain evidence="1">HUAS 11-8</strain>
    </source>
</reference>
<organism evidence="1 2">
    <name type="scientific">Amycolatopsis cynarae</name>
    <dbReference type="NCBI Taxonomy" id="2995223"/>
    <lineage>
        <taxon>Bacteria</taxon>
        <taxon>Bacillati</taxon>
        <taxon>Actinomycetota</taxon>
        <taxon>Actinomycetes</taxon>
        <taxon>Pseudonocardiales</taxon>
        <taxon>Pseudonocardiaceae</taxon>
        <taxon>Amycolatopsis</taxon>
    </lineage>
</organism>
<dbReference type="EMBL" id="CP113836">
    <property type="protein sequence ID" value="WAL67222.1"/>
    <property type="molecule type" value="Genomic_DNA"/>
</dbReference>
<evidence type="ECO:0000313" key="1">
    <source>
        <dbReference type="EMBL" id="WAL67222.1"/>
    </source>
</evidence>
<protein>
    <submittedName>
        <fullName evidence="1">Uncharacterized protein</fullName>
    </submittedName>
</protein>
<dbReference type="Proteomes" id="UP001163203">
    <property type="component" value="Chromosome"/>
</dbReference>
<name>A0ABY7B7I5_9PSEU</name>